<proteinExistence type="predicted"/>
<accession>A0A645IN25</accession>
<name>A0A645IN25_9ZZZZ</name>
<dbReference type="SUPFAM" id="SSF50692">
    <property type="entry name" value="ADC-like"/>
    <property type="match status" value="1"/>
</dbReference>
<dbReference type="EC" id="1.9.6.1" evidence="3"/>
<evidence type="ECO:0000256" key="1">
    <source>
        <dbReference type="ARBA" id="ARBA00023002"/>
    </source>
</evidence>
<dbReference type="InterPro" id="IPR050123">
    <property type="entry name" value="Prok_molybdopt-oxidoreductase"/>
</dbReference>
<feature type="domain" description="Molybdopterin dinucleotide-binding" evidence="2">
    <location>
        <begin position="2"/>
        <end position="91"/>
    </location>
</feature>
<reference evidence="3" key="1">
    <citation type="submission" date="2019-08" db="EMBL/GenBank/DDBJ databases">
        <authorList>
            <person name="Kucharzyk K."/>
            <person name="Murdoch R.W."/>
            <person name="Higgins S."/>
            <person name="Loffler F."/>
        </authorList>
    </citation>
    <scope>NUCLEOTIDE SEQUENCE</scope>
</reference>
<dbReference type="GO" id="GO:0043546">
    <property type="term" value="F:molybdopterin cofactor binding"/>
    <property type="evidence" value="ECO:0007669"/>
    <property type="project" value="InterPro"/>
</dbReference>
<dbReference type="GO" id="GO:0003954">
    <property type="term" value="F:NADH dehydrogenase activity"/>
    <property type="evidence" value="ECO:0007669"/>
    <property type="project" value="TreeGrafter"/>
</dbReference>
<dbReference type="InterPro" id="IPR006657">
    <property type="entry name" value="MoPterin_dinucl-bd_dom"/>
</dbReference>
<dbReference type="AlphaFoldDB" id="A0A645IN25"/>
<organism evidence="3">
    <name type="scientific">bioreactor metagenome</name>
    <dbReference type="NCBI Taxonomy" id="1076179"/>
    <lineage>
        <taxon>unclassified sequences</taxon>
        <taxon>metagenomes</taxon>
        <taxon>ecological metagenomes</taxon>
    </lineage>
</organism>
<dbReference type="GO" id="GO:0050140">
    <property type="term" value="F:nitrate reductase (cytochrome) activity"/>
    <property type="evidence" value="ECO:0007669"/>
    <property type="project" value="UniProtKB-EC"/>
</dbReference>
<dbReference type="EMBL" id="VSSQ01111170">
    <property type="protein sequence ID" value="MPN48653.1"/>
    <property type="molecule type" value="Genomic_DNA"/>
</dbReference>
<comment type="caution">
    <text evidence="3">The sequence shown here is derived from an EMBL/GenBank/DDBJ whole genome shotgun (WGS) entry which is preliminary data.</text>
</comment>
<dbReference type="Pfam" id="PF01568">
    <property type="entry name" value="Molydop_binding"/>
    <property type="match status" value="1"/>
</dbReference>
<dbReference type="PANTHER" id="PTHR43105:SF14">
    <property type="entry name" value="FORMATE DEHYDROGENASE H"/>
    <property type="match status" value="1"/>
</dbReference>
<keyword evidence="1 3" id="KW-0560">Oxidoreductase</keyword>
<dbReference type="GO" id="GO:0022904">
    <property type="term" value="P:respiratory electron transport chain"/>
    <property type="evidence" value="ECO:0007669"/>
    <property type="project" value="TreeGrafter"/>
</dbReference>
<sequence length="102" mass="11361">MTRRADVLDALDPVPWCAMHPDDMAKTGAAHGERVVLETRRGQIELEVRADEGVQHGSVFMAFCYVEAAANLLTQSALDPFGKIPEFKYCALRVRFKGVRIV</sequence>
<dbReference type="PANTHER" id="PTHR43105">
    <property type="entry name" value="RESPIRATORY NITRATE REDUCTASE"/>
    <property type="match status" value="1"/>
</dbReference>
<dbReference type="InterPro" id="IPR009010">
    <property type="entry name" value="Asp_de-COase-like_dom_sf"/>
</dbReference>
<protein>
    <submittedName>
        <fullName evidence="3">Periplasmic nitrate reductase</fullName>
        <ecNumber evidence="3">1.9.6.1</ecNumber>
    </submittedName>
</protein>
<evidence type="ECO:0000259" key="2">
    <source>
        <dbReference type="Pfam" id="PF01568"/>
    </source>
</evidence>
<dbReference type="Gene3D" id="2.40.40.20">
    <property type="match status" value="1"/>
</dbReference>
<gene>
    <name evidence="3" type="primary">napA_17</name>
    <name evidence="3" type="ORF">SDC9_196264</name>
</gene>
<dbReference type="GO" id="GO:0016020">
    <property type="term" value="C:membrane"/>
    <property type="evidence" value="ECO:0007669"/>
    <property type="project" value="TreeGrafter"/>
</dbReference>
<evidence type="ECO:0000313" key="3">
    <source>
        <dbReference type="EMBL" id="MPN48653.1"/>
    </source>
</evidence>